<dbReference type="Proteomes" id="UP000195326">
    <property type="component" value="Unassembled WGS sequence"/>
</dbReference>
<sequence>MYNRILLVLKYLWETTDEEHTVSLADITAYLQGCGIPKPDARTLRKDIDQLIEFGIDIVHHRGVQNRYYVATRHFEAPELKLLIDAVQSSRFITPKKSKALIGKLSAFAGPGQSELLNRELYVDSRYKSGNESIYLAVDSIQTAIEQKKKISFQYFDYAPDKTKLLRHDGRRYSVFPYALIWNNDAYYLIGHHDMRGIVTRFRADRITSLEVMDEPAVDRLADFDVAVFFTKEFSMLGGRDCEVELLCQNDLMGNIIDRFGERVPTEIVDENHFKVTVTVALSNNFYGWVFASAGNIQILSPPEAITEFRQLLSHYE</sequence>
<dbReference type="InterPro" id="IPR036390">
    <property type="entry name" value="WH_DNA-bd_sf"/>
</dbReference>
<protein>
    <recommendedName>
        <fullName evidence="1">WYL domain-containing protein</fullName>
    </recommendedName>
</protein>
<proteinExistence type="predicted"/>
<dbReference type="InterPro" id="IPR026881">
    <property type="entry name" value="WYL_dom"/>
</dbReference>
<feature type="domain" description="WYL" evidence="1">
    <location>
        <begin position="138"/>
        <end position="212"/>
    </location>
</feature>
<comment type="caution">
    <text evidence="2">The sequence shown here is derived from an EMBL/GenBank/DDBJ whole genome shotgun (WGS) entry which is preliminary data.</text>
</comment>
<dbReference type="PANTHER" id="PTHR34580:SF1">
    <property type="entry name" value="PROTEIN PAFC"/>
    <property type="match status" value="1"/>
</dbReference>
<organism evidence="2 3">
    <name type="scientific">Butyricicoccus pullicaecorum</name>
    <dbReference type="NCBI Taxonomy" id="501571"/>
    <lineage>
        <taxon>Bacteria</taxon>
        <taxon>Bacillati</taxon>
        <taxon>Bacillota</taxon>
        <taxon>Clostridia</taxon>
        <taxon>Eubacteriales</taxon>
        <taxon>Butyricicoccaceae</taxon>
        <taxon>Butyricicoccus</taxon>
    </lineage>
</organism>
<evidence type="ECO:0000259" key="1">
    <source>
        <dbReference type="Pfam" id="PF13280"/>
    </source>
</evidence>
<name>A0A1Y4M2I3_9FIRM</name>
<evidence type="ECO:0000313" key="3">
    <source>
        <dbReference type="Proteomes" id="UP000195326"/>
    </source>
</evidence>
<accession>A0A1Y4M2I3</accession>
<gene>
    <name evidence="2" type="ORF">B5F15_01255</name>
</gene>
<dbReference type="AlphaFoldDB" id="A0A1Y4M2I3"/>
<dbReference type="InterPro" id="IPR051534">
    <property type="entry name" value="CBASS_pafABC_assoc_protein"/>
</dbReference>
<dbReference type="SUPFAM" id="SSF46785">
    <property type="entry name" value="Winged helix' DNA-binding domain"/>
    <property type="match status" value="1"/>
</dbReference>
<dbReference type="RefSeq" id="WP_087414091.1">
    <property type="nucleotide sequence ID" value="NZ_NFKL01000001.1"/>
</dbReference>
<dbReference type="PANTHER" id="PTHR34580">
    <property type="match status" value="1"/>
</dbReference>
<dbReference type="EMBL" id="NFKL01000001">
    <property type="protein sequence ID" value="OUP60872.1"/>
    <property type="molecule type" value="Genomic_DNA"/>
</dbReference>
<dbReference type="Pfam" id="PF13280">
    <property type="entry name" value="WYL"/>
    <property type="match status" value="1"/>
</dbReference>
<dbReference type="PROSITE" id="PS52050">
    <property type="entry name" value="WYL"/>
    <property type="match status" value="1"/>
</dbReference>
<evidence type="ECO:0000313" key="2">
    <source>
        <dbReference type="EMBL" id="OUP60872.1"/>
    </source>
</evidence>
<reference evidence="3" key="1">
    <citation type="submission" date="2017-04" db="EMBL/GenBank/DDBJ databases">
        <title>Function of individual gut microbiota members based on whole genome sequencing of pure cultures obtained from chicken caecum.</title>
        <authorList>
            <person name="Medvecky M."/>
            <person name="Cejkova D."/>
            <person name="Polansky O."/>
            <person name="Karasova D."/>
            <person name="Kubasova T."/>
            <person name="Cizek A."/>
            <person name="Rychlik I."/>
        </authorList>
    </citation>
    <scope>NUCLEOTIDE SEQUENCE [LARGE SCALE GENOMIC DNA]</scope>
    <source>
        <strain evidence="3">An179</strain>
    </source>
</reference>